<dbReference type="PANTHER" id="PTHR48100:SF1">
    <property type="entry name" value="HISTIDINE PHOSPHATASE FAMILY PROTEIN-RELATED"/>
    <property type="match status" value="1"/>
</dbReference>
<dbReference type="PANTHER" id="PTHR48100">
    <property type="entry name" value="BROAD-SPECIFICITY PHOSPHATASE YOR283W-RELATED"/>
    <property type="match status" value="1"/>
</dbReference>
<comment type="caution">
    <text evidence="5">The sequence shown here is derived from an EMBL/GenBank/DDBJ whole genome shotgun (WGS) entry which is preliminary data.</text>
</comment>
<organism evidence="5 6">
    <name type="scientific">Paenibacillus thiaminolyticus</name>
    <name type="common">Bacillus thiaminolyticus</name>
    <dbReference type="NCBI Taxonomy" id="49283"/>
    <lineage>
        <taxon>Bacteria</taxon>
        <taxon>Bacillati</taxon>
        <taxon>Bacillota</taxon>
        <taxon>Bacilli</taxon>
        <taxon>Bacillales</taxon>
        <taxon>Paenibacillaceae</taxon>
        <taxon>Paenibacillus</taxon>
    </lineage>
</organism>
<feature type="binding site" evidence="4">
    <location>
        <begin position="10"/>
        <end position="17"/>
    </location>
    <ligand>
        <name>substrate</name>
    </ligand>
</feature>
<evidence type="ECO:0000313" key="6">
    <source>
        <dbReference type="Proteomes" id="UP000266177"/>
    </source>
</evidence>
<dbReference type="GO" id="GO:0005737">
    <property type="term" value="C:cytoplasm"/>
    <property type="evidence" value="ECO:0007669"/>
    <property type="project" value="TreeGrafter"/>
</dbReference>
<dbReference type="CDD" id="cd07067">
    <property type="entry name" value="HP_PGM_like"/>
    <property type="match status" value="1"/>
</dbReference>
<dbReference type="Pfam" id="PF00300">
    <property type="entry name" value="His_Phos_1"/>
    <property type="match status" value="1"/>
</dbReference>
<feature type="active site" description="Proton donor/acceptor" evidence="3">
    <location>
        <position position="84"/>
    </location>
</feature>
<name>A0A3A3GXW1_PANTH</name>
<dbReference type="Gene3D" id="3.40.50.1240">
    <property type="entry name" value="Phosphoglycerate mutase-like"/>
    <property type="match status" value="1"/>
</dbReference>
<evidence type="ECO:0000256" key="2">
    <source>
        <dbReference type="ARBA" id="ARBA00023235"/>
    </source>
</evidence>
<dbReference type="InterPro" id="IPR001345">
    <property type="entry name" value="PG/BPGM_mutase_AS"/>
</dbReference>
<dbReference type="RefSeq" id="WP_119794492.1">
    <property type="nucleotide sequence ID" value="NZ_QYZD01000013.1"/>
</dbReference>
<keyword evidence="2" id="KW-0413">Isomerase</keyword>
<evidence type="ECO:0000256" key="4">
    <source>
        <dbReference type="PIRSR" id="PIRSR613078-2"/>
    </source>
</evidence>
<feature type="binding site" evidence="4">
    <location>
        <position position="60"/>
    </location>
    <ligand>
        <name>substrate</name>
    </ligand>
</feature>
<dbReference type="InterPro" id="IPR029033">
    <property type="entry name" value="His_PPase_superfam"/>
</dbReference>
<dbReference type="EMBL" id="QYZD01000013">
    <property type="protein sequence ID" value="RJG22973.1"/>
    <property type="molecule type" value="Genomic_DNA"/>
</dbReference>
<feature type="active site" description="Tele-phosphohistidine intermediate" evidence="3">
    <location>
        <position position="11"/>
    </location>
</feature>
<reference evidence="5 6" key="1">
    <citation type="submission" date="2018-09" db="EMBL/GenBank/DDBJ databases">
        <title>Paenibacillus SK2017-BO5.</title>
        <authorList>
            <person name="Piskunova J.V."/>
            <person name="Dubiley S.A."/>
            <person name="Severinov K.V."/>
        </authorList>
    </citation>
    <scope>NUCLEOTIDE SEQUENCE [LARGE SCALE GENOMIC DNA]</scope>
    <source>
        <strain evidence="5 6">BO5</strain>
    </source>
</reference>
<evidence type="ECO:0000256" key="3">
    <source>
        <dbReference type="PIRSR" id="PIRSR613078-1"/>
    </source>
</evidence>
<dbReference type="InterPro" id="IPR050275">
    <property type="entry name" value="PGM_Phosphatase"/>
</dbReference>
<dbReference type="PROSITE" id="PS00175">
    <property type="entry name" value="PG_MUTASE"/>
    <property type="match status" value="1"/>
</dbReference>
<evidence type="ECO:0000256" key="1">
    <source>
        <dbReference type="ARBA" id="ARBA00023152"/>
    </source>
</evidence>
<protein>
    <submittedName>
        <fullName evidence="5">Histidine phosphatase family protein</fullName>
    </submittedName>
</protein>
<dbReference type="SUPFAM" id="SSF53254">
    <property type="entry name" value="Phosphoglycerate mutase-like"/>
    <property type="match status" value="1"/>
</dbReference>
<evidence type="ECO:0000313" key="5">
    <source>
        <dbReference type="EMBL" id="RJG22973.1"/>
    </source>
</evidence>
<sequence length="212" mass="24665">MKSTIIYLVRHGQTEWNLEHRMQGHQDSPLTELGVRQAVWLGEALRHETIDAIYASSSGRAYRTAELIRWERDVPVQRCDDLKEIHLGVWEGQTQASVQERDPDQYDLFWKNPGQFRIEGGETFHEVRERALERLLTIVRDHPGQSVLIVTHTVVVKLLMAYAENRPLHLLWELPYIHPACLCKLQFKDGQASILLHGDTSHYQEAREPEAW</sequence>
<accession>A0A3A3GXW1</accession>
<dbReference type="Proteomes" id="UP000266177">
    <property type="component" value="Unassembled WGS sequence"/>
</dbReference>
<dbReference type="SMART" id="SM00855">
    <property type="entry name" value="PGAM"/>
    <property type="match status" value="1"/>
</dbReference>
<dbReference type="OrthoDB" id="9782128at2"/>
<dbReference type="InterPro" id="IPR013078">
    <property type="entry name" value="His_Pase_superF_clade-1"/>
</dbReference>
<gene>
    <name evidence="5" type="ORF">DQX05_15630</name>
</gene>
<keyword evidence="1" id="KW-0324">Glycolysis</keyword>
<dbReference type="GO" id="GO:0016791">
    <property type="term" value="F:phosphatase activity"/>
    <property type="evidence" value="ECO:0007669"/>
    <property type="project" value="TreeGrafter"/>
</dbReference>
<dbReference type="AlphaFoldDB" id="A0A3A3GXW1"/>
<proteinExistence type="predicted"/>